<evidence type="ECO:0000256" key="5">
    <source>
        <dbReference type="ARBA" id="ARBA00022729"/>
    </source>
</evidence>
<dbReference type="InterPro" id="IPR008983">
    <property type="entry name" value="Tumour_necrosis_fac-like_dom"/>
</dbReference>
<dbReference type="Gene3D" id="2.60.120.40">
    <property type="match status" value="1"/>
</dbReference>
<evidence type="ECO:0000256" key="7">
    <source>
        <dbReference type="ARBA" id="ARBA00023119"/>
    </source>
</evidence>
<dbReference type="Gene3D" id="1.10.2000.10">
    <property type="entry name" value="Frizzled cysteine-rich domain"/>
    <property type="match status" value="1"/>
</dbReference>
<dbReference type="PROSITE" id="PS01180">
    <property type="entry name" value="CUB"/>
    <property type="match status" value="2"/>
</dbReference>
<evidence type="ECO:0000256" key="3">
    <source>
        <dbReference type="ARBA" id="ARBA00004613"/>
    </source>
</evidence>
<dbReference type="Pfam" id="PF01392">
    <property type="entry name" value="Fz"/>
    <property type="match status" value="1"/>
</dbReference>
<feature type="disulfide bond" evidence="12">
    <location>
        <begin position="387"/>
        <end position="399"/>
    </location>
</feature>
<keyword evidence="8 12" id="KW-1015">Disulfide bond</keyword>
<keyword evidence="7" id="KW-0176">Collagen</keyword>
<dbReference type="GO" id="GO:0030133">
    <property type="term" value="C:transport vesicle"/>
    <property type="evidence" value="ECO:0007669"/>
    <property type="project" value="UniProtKB-SubCell"/>
</dbReference>
<dbReference type="Pfam" id="PF00057">
    <property type="entry name" value="Ldl_recept_a"/>
    <property type="match status" value="2"/>
</dbReference>
<dbReference type="Pfam" id="PF00431">
    <property type="entry name" value="CUB"/>
    <property type="match status" value="2"/>
</dbReference>
<dbReference type="SUPFAM" id="SSF49854">
    <property type="entry name" value="Spermadhesin, CUB domain"/>
    <property type="match status" value="2"/>
</dbReference>
<dbReference type="EMBL" id="QRBI01000231">
    <property type="protein sequence ID" value="RMB92011.1"/>
    <property type="molecule type" value="Genomic_DNA"/>
</dbReference>
<feature type="disulfide bond" evidence="12">
    <location>
        <begin position="394"/>
        <end position="412"/>
    </location>
</feature>
<evidence type="ECO:0000256" key="9">
    <source>
        <dbReference type="ARBA" id="ARBA00023278"/>
    </source>
</evidence>
<evidence type="ECO:0000256" key="8">
    <source>
        <dbReference type="ARBA" id="ARBA00023157"/>
    </source>
</evidence>
<dbReference type="SMART" id="SM00110">
    <property type="entry name" value="C1Q"/>
    <property type="match status" value="1"/>
</dbReference>
<keyword evidence="14" id="KW-0472">Membrane</keyword>
<feature type="domain" description="FZ" evidence="16">
    <location>
        <begin position="428"/>
        <end position="576"/>
    </location>
</feature>
<keyword evidence="9" id="KW-0379">Hydroxylation</keyword>
<dbReference type="Proteomes" id="UP000269221">
    <property type="component" value="Unassembled WGS sequence"/>
</dbReference>
<dbReference type="SMART" id="SM00042">
    <property type="entry name" value="CUB"/>
    <property type="match status" value="2"/>
</dbReference>
<evidence type="ECO:0000256" key="6">
    <source>
        <dbReference type="ARBA" id="ARBA00022737"/>
    </source>
</evidence>
<evidence type="ECO:0000313" key="18">
    <source>
        <dbReference type="EMBL" id="RMB92011.1"/>
    </source>
</evidence>
<keyword evidence="4" id="KW-0964">Secreted</keyword>
<keyword evidence="5" id="KW-0732">Signal</keyword>
<feature type="domain" description="CUB" evidence="15">
    <location>
        <begin position="100"/>
        <end position="219"/>
    </location>
</feature>
<dbReference type="SUPFAM" id="SSF63501">
    <property type="entry name" value="Frizzled cysteine-rich domain"/>
    <property type="match status" value="1"/>
</dbReference>
<feature type="compositionally biased region" description="Basic and acidic residues" evidence="13">
    <location>
        <begin position="39"/>
        <end position="54"/>
    </location>
</feature>
<dbReference type="PRINTS" id="PR00261">
    <property type="entry name" value="LDLRECEPTOR"/>
</dbReference>
<evidence type="ECO:0000256" key="13">
    <source>
        <dbReference type="SAM" id="MobiDB-lite"/>
    </source>
</evidence>
<dbReference type="STRING" id="333673.A0A3M0IRK8"/>
<organism evidence="18 19">
    <name type="scientific">Hirundo rustica rustica</name>
    <dbReference type="NCBI Taxonomy" id="333673"/>
    <lineage>
        <taxon>Eukaryota</taxon>
        <taxon>Metazoa</taxon>
        <taxon>Chordata</taxon>
        <taxon>Craniata</taxon>
        <taxon>Vertebrata</taxon>
        <taxon>Euteleostomi</taxon>
        <taxon>Archelosauria</taxon>
        <taxon>Archosauria</taxon>
        <taxon>Dinosauria</taxon>
        <taxon>Saurischia</taxon>
        <taxon>Theropoda</taxon>
        <taxon>Coelurosauria</taxon>
        <taxon>Aves</taxon>
        <taxon>Neognathae</taxon>
        <taxon>Neoaves</taxon>
        <taxon>Telluraves</taxon>
        <taxon>Australaves</taxon>
        <taxon>Passeriformes</taxon>
        <taxon>Sylvioidea</taxon>
        <taxon>Hirundinidae</taxon>
        <taxon>Hirundo</taxon>
    </lineage>
</organism>
<dbReference type="InterPro" id="IPR002172">
    <property type="entry name" value="LDrepeatLR_classA_rpt"/>
</dbReference>
<proteinExistence type="predicted"/>
<dbReference type="Gene3D" id="4.10.400.10">
    <property type="entry name" value="Low-density Lipoprotein Receptor"/>
    <property type="match status" value="2"/>
</dbReference>
<dbReference type="PROSITE" id="PS50068">
    <property type="entry name" value="LDLRA_2"/>
    <property type="match status" value="2"/>
</dbReference>
<dbReference type="FunFam" id="2.60.120.290:FF:000013">
    <property type="entry name" value="Membrane frizzled-related protein"/>
    <property type="match status" value="1"/>
</dbReference>
<dbReference type="InterPro" id="IPR008160">
    <property type="entry name" value="Collagen"/>
</dbReference>
<keyword evidence="14" id="KW-1133">Transmembrane helix</keyword>
<dbReference type="Pfam" id="PF01391">
    <property type="entry name" value="Collagen"/>
    <property type="match status" value="1"/>
</dbReference>
<evidence type="ECO:0000259" key="17">
    <source>
        <dbReference type="PROSITE" id="PS50871"/>
    </source>
</evidence>
<evidence type="ECO:0000256" key="14">
    <source>
        <dbReference type="SAM" id="Phobius"/>
    </source>
</evidence>
<evidence type="ECO:0000256" key="12">
    <source>
        <dbReference type="PROSITE-ProRule" id="PRU00124"/>
    </source>
</evidence>
<gene>
    <name evidence="18" type="ORF">DUI87_31540</name>
</gene>
<comment type="subcellular location">
    <subcellularLocation>
        <location evidence="1">Cell membrane</location>
        <topology evidence="1">Single-pass membrane protein</topology>
    </subcellularLocation>
    <subcellularLocation>
        <location evidence="2">Cytoplasmic vesicle</location>
        <location evidence="2">Secretory vesicle</location>
    </subcellularLocation>
    <subcellularLocation>
        <location evidence="3">Secreted</location>
    </subcellularLocation>
</comment>
<comment type="caution">
    <text evidence="18">The sequence shown here is derived from an EMBL/GenBank/DDBJ whole genome shotgun (WGS) entry which is preliminary data.</text>
</comment>
<feature type="disulfide bond" evidence="12">
    <location>
        <begin position="233"/>
        <end position="251"/>
    </location>
</feature>
<feature type="domain" description="C1q" evidence="17">
    <location>
        <begin position="644"/>
        <end position="783"/>
    </location>
</feature>
<dbReference type="PROSITE" id="PS50871">
    <property type="entry name" value="C1Q"/>
    <property type="match status" value="1"/>
</dbReference>
<feature type="disulfide bond" evidence="12">
    <location>
        <begin position="226"/>
        <end position="238"/>
    </location>
</feature>
<dbReference type="SMART" id="SM00063">
    <property type="entry name" value="FRI"/>
    <property type="match status" value="1"/>
</dbReference>
<dbReference type="GO" id="GO:0005886">
    <property type="term" value="C:plasma membrane"/>
    <property type="evidence" value="ECO:0007669"/>
    <property type="project" value="UniProtKB-SubCell"/>
</dbReference>
<evidence type="ECO:0000256" key="1">
    <source>
        <dbReference type="ARBA" id="ARBA00004162"/>
    </source>
</evidence>
<evidence type="ECO:0008006" key="20">
    <source>
        <dbReference type="Google" id="ProtNLM"/>
    </source>
</evidence>
<comment type="caution">
    <text evidence="11">Lacks conserved residue(s) required for the propagation of feature annotation.</text>
</comment>
<evidence type="ECO:0000313" key="19">
    <source>
        <dbReference type="Proteomes" id="UP000269221"/>
    </source>
</evidence>
<sequence>MKDFTEITLCPEALDGSKTEFCNPVFEGEEPRAAPGVEHPPDKDGSGPAPRRDGLGQQLWAQVGWRYRADCKFTWLCVALMSAILLFLIALLLAIIIHPCGGTLRGPEGSFSSPNYPGPYPPNALCIWRIEVGAGLAIQLRMETFSVEGTASCLFDRVELYEEPGTGGTAAAPARGSPARFCGNVAPPTFNTHSNRLRVTFVSDSSVGSQGFSARYRAVAPAEKSCAWDEHLCDQGLCLQLGFVCDGFHDCTDRSDEANCSLKHKECGGSLTALEGHLSTPNHPRPYPHQQLCLWQISVPLGHVIDLHFHNFSLESHEDCSFDFVEVHDSAGTGTASLMGRFCGHQLPPALTSSRHVMTVLFVADEGVADEGFFATYQARNATEKTCSPAEFSCGNGECRALESVCDGWHDCPDGTDELNCTGVSYPAFGSVCEPVEVEMCLGLGYNATSFPNIWLAIPDQQGAAEVLQDYQTLMELACYQHLRLLICSLFVPKCTPDGGVLQPCRAVCLAAELRCQQSLGLLGILWPINCNILPDSNDPPLQDKMKQLSFLFLLGLIARSLQIEDNKIPGLCSGQPGIPGTPGLHGGQGLPGRDGRDGRDGAMGMPGEKGEMGPPGVPGPRGEVGSPGVDGLHGEKGAQGECAVAPRSAFSAKRSESRSPPLADQPILFDVVLINEQGHYDPATGKFTCEVPGLYYFAVHATVYRTSLQFDIMKNGHSIASFFQYYGNWPKPTSLSGGTLVRLEPEDEVWVQVGVGDYIGFYASVKTDSTFTGFLVYSYWQNSAVFA</sequence>
<protein>
    <recommendedName>
        <fullName evidence="20">Membrane frizzled-related protein</fullName>
    </recommendedName>
</protein>
<evidence type="ECO:0000256" key="11">
    <source>
        <dbReference type="PROSITE-ProRule" id="PRU00090"/>
    </source>
</evidence>
<dbReference type="InterPro" id="IPR036790">
    <property type="entry name" value="Frizzled_dom_sf"/>
</dbReference>
<dbReference type="FunFam" id="2.60.120.290:FF:000005">
    <property type="entry name" value="Procollagen C-endopeptidase enhancer 1"/>
    <property type="match status" value="1"/>
</dbReference>
<dbReference type="InterPro" id="IPR000859">
    <property type="entry name" value="CUB_dom"/>
</dbReference>
<dbReference type="Gene3D" id="2.60.120.290">
    <property type="entry name" value="Spermadhesin, CUB domain"/>
    <property type="match status" value="2"/>
</dbReference>
<keyword evidence="10" id="KW-0968">Cytoplasmic vesicle</keyword>
<dbReference type="CDD" id="cd00041">
    <property type="entry name" value="CUB"/>
    <property type="match status" value="2"/>
</dbReference>
<keyword evidence="6" id="KW-0677">Repeat</keyword>
<dbReference type="InterPro" id="IPR020067">
    <property type="entry name" value="Frizzled_dom"/>
</dbReference>
<feature type="region of interest" description="Disordered" evidence="13">
    <location>
        <begin position="30"/>
        <end position="54"/>
    </location>
</feature>
<dbReference type="PROSITE" id="PS50038">
    <property type="entry name" value="FZ"/>
    <property type="match status" value="1"/>
</dbReference>
<feature type="domain" description="CUB" evidence="15">
    <location>
        <begin position="267"/>
        <end position="380"/>
    </location>
</feature>
<dbReference type="CDD" id="cd07066">
    <property type="entry name" value="CRD_FZ"/>
    <property type="match status" value="1"/>
</dbReference>
<evidence type="ECO:0000256" key="2">
    <source>
        <dbReference type="ARBA" id="ARBA00004398"/>
    </source>
</evidence>
<dbReference type="PANTHER" id="PTHR24251:SF30">
    <property type="entry name" value="MEMBRANE FRIZZLED-RELATED PROTEIN"/>
    <property type="match status" value="1"/>
</dbReference>
<dbReference type="SUPFAM" id="SSF57424">
    <property type="entry name" value="LDL receptor-like module"/>
    <property type="match status" value="2"/>
</dbReference>
<accession>A0A3M0IRK8</accession>
<evidence type="ECO:0000259" key="15">
    <source>
        <dbReference type="PROSITE" id="PS01180"/>
    </source>
</evidence>
<reference evidence="18 19" key="1">
    <citation type="submission" date="2018-07" db="EMBL/GenBank/DDBJ databases">
        <title>A high quality draft genome assembly of the barn swallow (H. rustica rustica).</title>
        <authorList>
            <person name="Formenti G."/>
            <person name="Chiara M."/>
            <person name="Poveda L."/>
            <person name="Francoijs K.-J."/>
            <person name="Bonisoli-Alquati A."/>
            <person name="Canova L."/>
            <person name="Gianfranceschi L."/>
            <person name="Horner D.S."/>
            <person name="Saino N."/>
        </authorList>
    </citation>
    <scope>NUCLEOTIDE SEQUENCE [LARGE SCALE GENOMIC DNA]</scope>
    <source>
        <strain evidence="18">Chelidonia</strain>
        <tissue evidence="18">Blood</tissue>
    </source>
</reference>
<dbReference type="GO" id="GO:0005576">
    <property type="term" value="C:extracellular region"/>
    <property type="evidence" value="ECO:0007669"/>
    <property type="project" value="UniProtKB-SubCell"/>
</dbReference>
<name>A0A3M0IRK8_HIRRU</name>
<keyword evidence="19" id="KW-1185">Reference proteome</keyword>
<dbReference type="InterPro" id="IPR036055">
    <property type="entry name" value="LDL_receptor-like_sf"/>
</dbReference>
<dbReference type="InterPro" id="IPR001073">
    <property type="entry name" value="C1q_dom"/>
</dbReference>
<dbReference type="OrthoDB" id="9991628at2759"/>
<dbReference type="SMART" id="SM00192">
    <property type="entry name" value="LDLa"/>
    <property type="match status" value="2"/>
</dbReference>
<dbReference type="FunFam" id="2.60.120.40:FF:000001">
    <property type="entry name" value="Complement C1q B chain"/>
    <property type="match status" value="1"/>
</dbReference>
<dbReference type="PANTHER" id="PTHR24251">
    <property type="entry name" value="OVOCHYMASE-RELATED"/>
    <property type="match status" value="1"/>
</dbReference>
<evidence type="ECO:0000256" key="4">
    <source>
        <dbReference type="ARBA" id="ARBA00022525"/>
    </source>
</evidence>
<feature type="disulfide bond" evidence="12">
    <location>
        <begin position="245"/>
        <end position="260"/>
    </location>
</feature>
<keyword evidence="14" id="KW-0812">Transmembrane</keyword>
<evidence type="ECO:0000259" key="16">
    <source>
        <dbReference type="PROSITE" id="PS50038"/>
    </source>
</evidence>
<dbReference type="GO" id="GO:0005581">
    <property type="term" value="C:collagen trimer"/>
    <property type="evidence" value="ECO:0007669"/>
    <property type="project" value="UniProtKB-KW"/>
</dbReference>
<feature type="transmembrane region" description="Helical" evidence="14">
    <location>
        <begin position="73"/>
        <end position="97"/>
    </location>
</feature>
<dbReference type="InterPro" id="IPR035914">
    <property type="entry name" value="Sperma_CUB_dom_sf"/>
</dbReference>
<feature type="compositionally biased region" description="Gly residues" evidence="13">
    <location>
        <begin position="584"/>
        <end position="593"/>
    </location>
</feature>
<dbReference type="PRINTS" id="PR00007">
    <property type="entry name" value="COMPLEMNTC1Q"/>
</dbReference>
<dbReference type="CDD" id="cd00112">
    <property type="entry name" value="LDLa"/>
    <property type="match status" value="2"/>
</dbReference>
<dbReference type="SUPFAM" id="SSF49842">
    <property type="entry name" value="TNF-like"/>
    <property type="match status" value="1"/>
</dbReference>
<evidence type="ECO:0000256" key="10">
    <source>
        <dbReference type="ARBA" id="ARBA00023329"/>
    </source>
</evidence>
<feature type="disulfide bond" evidence="12">
    <location>
        <begin position="406"/>
        <end position="421"/>
    </location>
</feature>
<dbReference type="AlphaFoldDB" id="A0A3M0IRK8"/>
<feature type="region of interest" description="Disordered" evidence="13">
    <location>
        <begin position="578"/>
        <end position="620"/>
    </location>
</feature>
<dbReference type="Pfam" id="PF00386">
    <property type="entry name" value="C1q"/>
    <property type="match status" value="1"/>
</dbReference>